<dbReference type="OrthoDB" id="6369905at2759"/>
<evidence type="ECO:0000259" key="3">
    <source>
        <dbReference type="Pfam" id="PF05193"/>
    </source>
</evidence>
<dbReference type="SUPFAM" id="SSF63411">
    <property type="entry name" value="LuxS/MPP-like metallohydrolase"/>
    <property type="match status" value="2"/>
</dbReference>
<dbReference type="InterPro" id="IPR050361">
    <property type="entry name" value="MPP/UQCRC_Complex"/>
</dbReference>
<dbReference type="GO" id="GO:0005739">
    <property type="term" value="C:mitochondrion"/>
    <property type="evidence" value="ECO:0007669"/>
    <property type="project" value="TreeGrafter"/>
</dbReference>
<dbReference type="Gene3D" id="3.30.830.10">
    <property type="entry name" value="Metalloenzyme, LuxS/M16 peptidase-like"/>
    <property type="match status" value="2"/>
</dbReference>
<evidence type="ECO:0000256" key="1">
    <source>
        <dbReference type="SAM" id="MobiDB-lite"/>
    </source>
</evidence>
<dbReference type="Proteomes" id="UP000663877">
    <property type="component" value="Unassembled WGS sequence"/>
</dbReference>
<dbReference type="EMBL" id="CAJNOI010000056">
    <property type="protein sequence ID" value="CAF0961538.1"/>
    <property type="molecule type" value="Genomic_DNA"/>
</dbReference>
<feature type="compositionally biased region" description="Low complexity" evidence="1">
    <location>
        <begin position="22"/>
        <end position="44"/>
    </location>
</feature>
<feature type="domain" description="Peptidase M16 N-terminal" evidence="2">
    <location>
        <begin position="71"/>
        <end position="193"/>
    </location>
</feature>
<dbReference type="Pfam" id="PF00675">
    <property type="entry name" value="Peptidase_M16"/>
    <property type="match status" value="1"/>
</dbReference>
<dbReference type="EMBL" id="CAJNOM010000062">
    <property type="protein sequence ID" value="CAF0956508.1"/>
    <property type="molecule type" value="Genomic_DNA"/>
</dbReference>
<name>A0A814CYI7_9BILA</name>
<dbReference type="EMBL" id="CAJNOM010000060">
    <property type="protein sequence ID" value="CAF0950915.1"/>
    <property type="molecule type" value="Genomic_DNA"/>
</dbReference>
<evidence type="ECO:0000259" key="2">
    <source>
        <dbReference type="Pfam" id="PF00675"/>
    </source>
</evidence>
<dbReference type="InterPro" id="IPR011765">
    <property type="entry name" value="Pept_M16_N"/>
</dbReference>
<keyword evidence="7" id="KW-1185">Reference proteome</keyword>
<dbReference type="Proteomes" id="UP000663832">
    <property type="component" value="Unassembled WGS sequence"/>
</dbReference>
<gene>
    <name evidence="6" type="ORF">BJG266_LOCUS13777</name>
    <name evidence="4" type="ORF">QVE165_LOCUS12210</name>
    <name evidence="5" type="ORF">QVE165_LOCUS12514</name>
</gene>
<feature type="region of interest" description="Disordered" evidence="1">
    <location>
        <begin position="22"/>
        <end position="53"/>
    </location>
</feature>
<dbReference type="InterPro" id="IPR007863">
    <property type="entry name" value="Peptidase_M16_C"/>
</dbReference>
<organism evidence="4 7">
    <name type="scientific">Adineta steineri</name>
    <dbReference type="NCBI Taxonomy" id="433720"/>
    <lineage>
        <taxon>Eukaryota</taxon>
        <taxon>Metazoa</taxon>
        <taxon>Spiralia</taxon>
        <taxon>Gnathifera</taxon>
        <taxon>Rotifera</taxon>
        <taxon>Eurotatoria</taxon>
        <taxon>Bdelloidea</taxon>
        <taxon>Adinetida</taxon>
        <taxon>Adinetidae</taxon>
        <taxon>Adineta</taxon>
    </lineage>
</organism>
<dbReference type="GO" id="GO:0046872">
    <property type="term" value="F:metal ion binding"/>
    <property type="evidence" value="ECO:0007669"/>
    <property type="project" value="InterPro"/>
</dbReference>
<evidence type="ECO:0000313" key="7">
    <source>
        <dbReference type="Proteomes" id="UP000663832"/>
    </source>
</evidence>
<dbReference type="PANTHER" id="PTHR11851">
    <property type="entry name" value="METALLOPROTEASE"/>
    <property type="match status" value="1"/>
</dbReference>
<evidence type="ECO:0000313" key="5">
    <source>
        <dbReference type="EMBL" id="CAF0956508.1"/>
    </source>
</evidence>
<sequence>MLMSSCKYSFIALRRASSSAVASTSSKSSSSSSSRNVTESTSRSGSHGVPQKINLPKESVTVTKLANGLTVASLENNSPVFRVAAVVQAGAKYEPYESRGVTTLLRVFSNLSTKYVSRLGLTKNLERLGANFQCIQTREQMIYSIEGLRNEFTHGSQFLVPVVCYPMFKPHEIHDERERLELDHELYLKSPESRILFYLINLLFEKSFLELNDLLHAAAFKGGLSRPLSLSSDSIKSLSHKQMYTFHSHYYTPERISLVGTGCNHATLVQLADKFRFSPLDCVYTPGFGNLKLIESEPEPSKYKGGEIRRDTQSNTVHIALAFEGVSSKDEQGVLTSSLLNQIIGTGPNVKWSSGSNQLQRAAESAAQASCLVSSFNLHYEESGLFGVYIICNKNDTKKIVQSVSTEFNKILKNGINKEQFDMAKKKLEVNLQMRHEQSSDVFSTMLNQADISDRSTDIQSIVQQLGDKQFTNDSINQLTKKMSSGKQPTLVSIGNLQNMPYIDDLKA</sequence>
<feature type="domain" description="Peptidase M16 C-terminal" evidence="3">
    <location>
        <begin position="237"/>
        <end position="428"/>
    </location>
</feature>
<evidence type="ECO:0000313" key="4">
    <source>
        <dbReference type="EMBL" id="CAF0950915.1"/>
    </source>
</evidence>
<reference evidence="4" key="1">
    <citation type="submission" date="2021-02" db="EMBL/GenBank/DDBJ databases">
        <authorList>
            <person name="Nowell W R."/>
        </authorList>
    </citation>
    <scope>NUCLEOTIDE SEQUENCE</scope>
</reference>
<accession>A0A814CYI7</accession>
<dbReference type="PANTHER" id="PTHR11851:SF226">
    <property type="entry name" value="CYTOCHROME B-C1 COMPLEX SUBUNIT 2, MITOCHONDRIAL"/>
    <property type="match status" value="1"/>
</dbReference>
<dbReference type="Pfam" id="PF05193">
    <property type="entry name" value="Peptidase_M16_C"/>
    <property type="match status" value="1"/>
</dbReference>
<proteinExistence type="predicted"/>
<protein>
    <submittedName>
        <fullName evidence="4">Uncharacterized protein</fullName>
    </submittedName>
</protein>
<comment type="caution">
    <text evidence="4">The sequence shown here is derived from an EMBL/GenBank/DDBJ whole genome shotgun (WGS) entry which is preliminary data.</text>
</comment>
<dbReference type="AlphaFoldDB" id="A0A814CYI7"/>
<dbReference type="FunFam" id="3.30.830.10:FF:000039">
    <property type="entry name" value="Ubiquinol-cytochrome c reductase core subunit 2"/>
    <property type="match status" value="1"/>
</dbReference>
<evidence type="ECO:0000313" key="6">
    <source>
        <dbReference type="EMBL" id="CAF0961538.1"/>
    </source>
</evidence>
<dbReference type="InterPro" id="IPR011249">
    <property type="entry name" value="Metalloenz_LuxS/M16"/>
</dbReference>